<keyword evidence="4" id="KW-1185">Reference proteome</keyword>
<dbReference type="AlphaFoldDB" id="A0A928VIV1"/>
<proteinExistence type="predicted"/>
<gene>
    <name evidence="3" type="ORF">IQ266_01765</name>
</gene>
<evidence type="ECO:0000256" key="1">
    <source>
        <dbReference type="SAM" id="Coils"/>
    </source>
</evidence>
<comment type="caution">
    <text evidence="3">The sequence shown here is derived from an EMBL/GenBank/DDBJ whole genome shotgun (WGS) entry which is preliminary data.</text>
</comment>
<dbReference type="EMBL" id="JADEXQ010000004">
    <property type="protein sequence ID" value="MBE9028482.1"/>
    <property type="molecule type" value="Genomic_DNA"/>
</dbReference>
<feature type="coiled-coil region" evidence="1">
    <location>
        <begin position="1"/>
        <end position="35"/>
    </location>
</feature>
<dbReference type="Proteomes" id="UP000625316">
    <property type="component" value="Unassembled WGS sequence"/>
</dbReference>
<evidence type="ECO:0000313" key="3">
    <source>
        <dbReference type="EMBL" id="MBE9028482.1"/>
    </source>
</evidence>
<sequence>MTALQTQINHLDQQIDTLNQSIEQLTKYVASLLEERHQSMTVPSPDLIGRSVRSSSGGDSYREMMMESKDILLEDDDTDLGMSHSEKVMSPELQIQRLTAQLTAAYNRIAALEEQLLSKRMS</sequence>
<keyword evidence="1" id="KW-0175">Coiled coil</keyword>
<name>A0A928VIV1_9CYAN</name>
<feature type="compositionally biased region" description="Low complexity" evidence="2">
    <location>
        <begin position="49"/>
        <end position="59"/>
    </location>
</feature>
<feature type="region of interest" description="Disordered" evidence="2">
    <location>
        <begin position="41"/>
        <end position="61"/>
    </location>
</feature>
<dbReference type="RefSeq" id="WP_264323304.1">
    <property type="nucleotide sequence ID" value="NZ_JADEXQ010000004.1"/>
</dbReference>
<evidence type="ECO:0000313" key="4">
    <source>
        <dbReference type="Proteomes" id="UP000625316"/>
    </source>
</evidence>
<protein>
    <submittedName>
        <fullName evidence="3">Uncharacterized protein</fullName>
    </submittedName>
</protein>
<organism evidence="3 4">
    <name type="scientific">Romeriopsis navalis LEGE 11480</name>
    <dbReference type="NCBI Taxonomy" id="2777977"/>
    <lineage>
        <taxon>Bacteria</taxon>
        <taxon>Bacillati</taxon>
        <taxon>Cyanobacteriota</taxon>
        <taxon>Cyanophyceae</taxon>
        <taxon>Leptolyngbyales</taxon>
        <taxon>Leptolyngbyaceae</taxon>
        <taxon>Romeriopsis</taxon>
        <taxon>Romeriopsis navalis</taxon>
    </lineage>
</organism>
<evidence type="ECO:0000256" key="2">
    <source>
        <dbReference type="SAM" id="MobiDB-lite"/>
    </source>
</evidence>
<accession>A0A928VIV1</accession>
<reference evidence="3" key="1">
    <citation type="submission" date="2020-10" db="EMBL/GenBank/DDBJ databases">
        <authorList>
            <person name="Castelo-Branco R."/>
            <person name="Eusebio N."/>
            <person name="Adriana R."/>
            <person name="Vieira A."/>
            <person name="Brugerolle De Fraissinette N."/>
            <person name="Rezende De Castro R."/>
            <person name="Schneider M.P."/>
            <person name="Vasconcelos V."/>
            <person name="Leao P.N."/>
        </authorList>
    </citation>
    <scope>NUCLEOTIDE SEQUENCE</scope>
    <source>
        <strain evidence="3">LEGE 11480</strain>
    </source>
</reference>